<dbReference type="EMBL" id="JAVHJS010000004">
    <property type="protein sequence ID" value="KAK2860419.1"/>
    <property type="molecule type" value="Genomic_DNA"/>
</dbReference>
<dbReference type="Gene3D" id="1.20.58.60">
    <property type="match status" value="2"/>
</dbReference>
<dbReference type="InterPro" id="IPR038765">
    <property type="entry name" value="Papain-like_cys_pep_sf"/>
</dbReference>
<evidence type="ECO:0000259" key="1">
    <source>
        <dbReference type="PROSITE" id="PS50235"/>
    </source>
</evidence>
<keyword evidence="3" id="KW-1185">Reference proteome</keyword>
<sequence length="584" mass="68932">MEPYRSHYGYQKLRNIVQESNGIGLIETPYNGLKNQDATDYLNSILQCLYMTEDFRQEVERFVPDQRNPDKESLMQELQKLFKEMKKGDCTTEGITQRLGIANVYEQEDVVEYYQKTLKAIGPQSSKVFEGKMSNKTKCINDHIFEKECHFFTIPLAIEAGHNEVFEVHNGLQTFFERIKLDEDNWLYCKQCGQKNETETWNEIKEFPTILTLYPKRFYFDYYKMRPVKNHCPMDIPLQIVMSTNLKYELYAVINHIGNESGGHYNVVIKSFEDGKWYCFDDTSVREDSESSFRLSRQAYLLMYRNVEVDRLSPDEKSTNEYYELVTTLLQRIQHFISVFKESKFPSNYKETEILCHEFLDFKKTHLPEIEAYKKHCYKTFEVAVQAGQIKIAPSYHPTNVEKEWCQLQTAIIKRQRLLTKEFKQVYCFHRHLVKQCREFSVPLTQPELDKAKICYIQDLLVCLENKQIQIQNMEWGADLQSNGSHLGITLHQSIIDFKSNIDHAHADETQLTPANRQVYRSYLEKLDMKYKTLLELHKTKKNLKQHCHNFMTNRQDSEPGLFGADECKKADYNNLPHSLEQGE</sequence>
<comment type="caution">
    <text evidence="2">The sequence shown here is derived from an EMBL/GenBank/DDBJ whole genome shotgun (WGS) entry which is preliminary data.</text>
</comment>
<dbReference type="InterPro" id="IPR001394">
    <property type="entry name" value="Peptidase_C19_UCH"/>
</dbReference>
<dbReference type="InterPro" id="IPR028889">
    <property type="entry name" value="USP"/>
</dbReference>
<dbReference type="GO" id="GO:0005634">
    <property type="term" value="C:nucleus"/>
    <property type="evidence" value="ECO:0007669"/>
    <property type="project" value="TreeGrafter"/>
</dbReference>
<dbReference type="Pfam" id="PF00443">
    <property type="entry name" value="UCH"/>
    <property type="match status" value="1"/>
</dbReference>
<dbReference type="SUPFAM" id="SSF54001">
    <property type="entry name" value="Cysteine proteinases"/>
    <property type="match status" value="1"/>
</dbReference>
<dbReference type="Proteomes" id="UP001187315">
    <property type="component" value="Unassembled WGS sequence"/>
</dbReference>
<gene>
    <name evidence="2" type="ORF">Q7C36_004585</name>
</gene>
<evidence type="ECO:0000313" key="2">
    <source>
        <dbReference type="EMBL" id="KAK2860419.1"/>
    </source>
</evidence>
<feature type="domain" description="USP" evidence="1">
    <location>
        <begin position="31"/>
        <end position="307"/>
    </location>
</feature>
<reference evidence="2" key="1">
    <citation type="submission" date="2023-08" db="EMBL/GenBank/DDBJ databases">
        <title>Pelteobagrus vachellii genome.</title>
        <authorList>
            <person name="Liu H."/>
        </authorList>
    </citation>
    <scope>NUCLEOTIDE SEQUENCE</scope>
    <source>
        <strain evidence="2">PRFRI_2022a</strain>
        <tissue evidence="2">Muscle</tissue>
    </source>
</reference>
<dbReference type="SUPFAM" id="SSF46966">
    <property type="entry name" value="Spectrin repeat"/>
    <property type="match status" value="1"/>
</dbReference>
<protein>
    <recommendedName>
        <fullName evidence="1">USP domain-containing protein</fullName>
    </recommendedName>
</protein>
<proteinExistence type="predicted"/>
<dbReference type="GO" id="GO:0004843">
    <property type="term" value="F:cysteine-type deubiquitinase activity"/>
    <property type="evidence" value="ECO:0007669"/>
    <property type="project" value="InterPro"/>
</dbReference>
<dbReference type="AlphaFoldDB" id="A0AA88TB67"/>
<dbReference type="InterPro" id="IPR018200">
    <property type="entry name" value="USP_CS"/>
</dbReference>
<accession>A0AA88TB67</accession>
<dbReference type="PANTHER" id="PTHR24006">
    <property type="entry name" value="UBIQUITIN CARBOXYL-TERMINAL HYDROLASE"/>
    <property type="match status" value="1"/>
</dbReference>
<name>A0AA88TB67_TACVA</name>
<dbReference type="InterPro" id="IPR050164">
    <property type="entry name" value="Peptidase_C19"/>
</dbReference>
<dbReference type="Gene3D" id="3.90.70.10">
    <property type="entry name" value="Cysteine proteinases"/>
    <property type="match status" value="1"/>
</dbReference>
<dbReference type="GO" id="GO:0016579">
    <property type="term" value="P:protein deubiquitination"/>
    <property type="evidence" value="ECO:0007669"/>
    <property type="project" value="InterPro"/>
</dbReference>
<dbReference type="PROSITE" id="PS00973">
    <property type="entry name" value="USP_2"/>
    <property type="match status" value="1"/>
</dbReference>
<dbReference type="GO" id="GO:0005829">
    <property type="term" value="C:cytosol"/>
    <property type="evidence" value="ECO:0007669"/>
    <property type="project" value="TreeGrafter"/>
</dbReference>
<organism evidence="2 3">
    <name type="scientific">Tachysurus vachellii</name>
    <name type="common">Darkbarbel catfish</name>
    <name type="synonym">Pelteobagrus vachellii</name>
    <dbReference type="NCBI Taxonomy" id="175792"/>
    <lineage>
        <taxon>Eukaryota</taxon>
        <taxon>Metazoa</taxon>
        <taxon>Chordata</taxon>
        <taxon>Craniata</taxon>
        <taxon>Vertebrata</taxon>
        <taxon>Euteleostomi</taxon>
        <taxon>Actinopterygii</taxon>
        <taxon>Neopterygii</taxon>
        <taxon>Teleostei</taxon>
        <taxon>Ostariophysi</taxon>
        <taxon>Siluriformes</taxon>
        <taxon>Bagridae</taxon>
        <taxon>Tachysurus</taxon>
    </lineage>
</organism>
<evidence type="ECO:0000313" key="3">
    <source>
        <dbReference type="Proteomes" id="UP001187315"/>
    </source>
</evidence>
<dbReference type="PANTHER" id="PTHR24006:SF899">
    <property type="entry name" value="UBIQUITIN CARBOXYL-TERMINAL HYDROLASE"/>
    <property type="match status" value="1"/>
</dbReference>
<dbReference type="PROSITE" id="PS50235">
    <property type="entry name" value="USP_3"/>
    <property type="match status" value="1"/>
</dbReference>